<evidence type="ECO:0000256" key="3">
    <source>
        <dbReference type="ARBA" id="ARBA00022692"/>
    </source>
</evidence>
<evidence type="ECO:0000256" key="8">
    <source>
        <dbReference type="ARBA" id="ARBA00023122"/>
    </source>
</evidence>
<dbReference type="InterPro" id="IPR014743">
    <property type="entry name" value="Cl-channel_core"/>
</dbReference>
<gene>
    <name evidence="15" type="ORF">CINCED_3A021062</name>
</gene>
<evidence type="ECO:0000256" key="11">
    <source>
        <dbReference type="ARBA" id="ARBA00023214"/>
    </source>
</evidence>
<keyword evidence="8" id="KW-0129">CBS domain</keyword>
<evidence type="ECO:0000256" key="12">
    <source>
        <dbReference type="ARBA" id="ARBA00023303"/>
    </source>
</evidence>
<keyword evidence="5" id="KW-0851">Voltage-gated channel</keyword>
<protein>
    <submittedName>
        <fullName evidence="15">Chloride channel, voltage gated,Chloride channel, core</fullName>
    </submittedName>
</protein>
<dbReference type="GO" id="GO:0034707">
    <property type="term" value="C:chloride channel complex"/>
    <property type="evidence" value="ECO:0007669"/>
    <property type="project" value="UniProtKB-KW"/>
</dbReference>
<keyword evidence="2" id="KW-0813">Transport</keyword>
<keyword evidence="9 14" id="KW-0472">Membrane</keyword>
<name>A0A5E4MC83_9HEMI</name>
<feature type="transmembrane region" description="Helical" evidence="14">
    <location>
        <begin position="254"/>
        <end position="277"/>
    </location>
</feature>
<keyword evidence="12" id="KW-0407">Ion channel</keyword>
<evidence type="ECO:0000256" key="7">
    <source>
        <dbReference type="ARBA" id="ARBA00023065"/>
    </source>
</evidence>
<evidence type="ECO:0000256" key="6">
    <source>
        <dbReference type="ARBA" id="ARBA00022989"/>
    </source>
</evidence>
<dbReference type="OrthoDB" id="4564at2759"/>
<dbReference type="InterPro" id="IPR050970">
    <property type="entry name" value="Cl_channel_volt-gated"/>
</dbReference>
<dbReference type="FunFam" id="1.10.3080.10:FF:000003">
    <property type="entry name" value="Chloride channel 2"/>
    <property type="match status" value="1"/>
</dbReference>
<dbReference type="PRINTS" id="PR00762">
    <property type="entry name" value="CLCHANNEL"/>
</dbReference>
<feature type="transmembrane region" description="Helical" evidence="14">
    <location>
        <begin position="442"/>
        <end position="462"/>
    </location>
</feature>
<feature type="region of interest" description="Disordered" evidence="13">
    <location>
        <begin position="874"/>
        <end position="930"/>
    </location>
</feature>
<feature type="transmembrane region" description="Helical" evidence="14">
    <location>
        <begin position="289"/>
        <end position="310"/>
    </location>
</feature>
<reference evidence="15 16" key="1">
    <citation type="submission" date="2019-08" db="EMBL/GenBank/DDBJ databases">
        <authorList>
            <person name="Alioto T."/>
            <person name="Alioto T."/>
            <person name="Gomez Garrido J."/>
        </authorList>
    </citation>
    <scope>NUCLEOTIDE SEQUENCE [LARGE SCALE GENOMIC DNA]</scope>
</reference>
<evidence type="ECO:0000256" key="2">
    <source>
        <dbReference type="ARBA" id="ARBA00022448"/>
    </source>
</evidence>
<feature type="compositionally biased region" description="Basic residues" evidence="13">
    <location>
        <begin position="874"/>
        <end position="888"/>
    </location>
</feature>
<dbReference type="EMBL" id="CABPRJ010000486">
    <property type="protein sequence ID" value="VVC29031.1"/>
    <property type="molecule type" value="Genomic_DNA"/>
</dbReference>
<feature type="transmembrane region" description="Helical" evidence="14">
    <location>
        <begin position="546"/>
        <end position="565"/>
    </location>
</feature>
<keyword evidence="3 14" id="KW-0812">Transmembrane</keyword>
<feature type="transmembrane region" description="Helical" evidence="14">
    <location>
        <begin position="145"/>
        <end position="170"/>
    </location>
</feature>
<dbReference type="Proteomes" id="UP000325440">
    <property type="component" value="Unassembled WGS sequence"/>
</dbReference>
<keyword evidence="4" id="KW-0677">Repeat</keyword>
<keyword evidence="7" id="KW-0406">Ion transport</keyword>
<sequence length="950" mass="107491">MYTSFKYTPTVILKISQIRLRGENFTTKMDNENGRIPSDSHEYHHTLMYGRYTKELGDYVKGTQNVQTPVIHGNVNEDFTKYGGKISSTLEVVWRHSFAKLSEDWVFLTLLGLVMAVLSFFMDYGIDFTNEGRIWLFKDMMFNQYLQYISWVLLPVSLITFAAGFVHLVAPQSIGSGIPEMKTILRGVALKEFLTLRTLIAKVIGVTATLGSGLPLGKEGPFVHIASITATLLTKMITSFKGIYENESRNTEMLAAACAVGVASCFGAPIGGVLFSIEVTTVYFAVRNYWRGFFSAVCSATVFRLLAVWFNKADTVKAFFPTHFTMEYPFDPQELTVFALLGVACGILGAGYVWAHRQYVLFMRQSKRINSFLQKNRFLYPSLITFLTLTLTFPPGTGKYIAGELNVHDQLTGLFSNFTWTKDEFTIEEAEMMNHWRTENSNVFICLSAYIVYTFVFSIIASTIPIPSGSFIPVFKTGAAFGRIVGELMHYWFPLGVRHGKFITPIIPGGYAVVGAAAFAGAVTHSISVSVIAFEMTGQITHIIPVMIAVLISNAVAVLLQPSLYDSIILIKNLPYLPDLLPSSSGIYNVYVEDFMVRDVKYIWYNMSYRDLKRVLRENKVLRVFPLVDKPDSMILLGSVPRIELIKLIDRQVGKERRMQVVAKWQKEAQEKLDEIERKRREHYKERRPSRFEVTPAPDTLQRRLSISTQSLSTNPVIKVQQYPSLQKGHPKKSILKKTHSFTLHNLTPMMSPSATPYSTITGAESRIRLAFEAIFHKSATLRDANPEQQSLTDVCDLQDKSCSTQNVQVYKKVQLRENHRHVARGTKRLGTKANGQDTGIRLMSHRSGTVPAGREDVITQGSLGVLAGRCQSRLRHGHRTSGRRRRSERVEKSYRGHKLGNQARTPQDDQFPERRNGIATEQQTHRRRRNKRVTAIFKTRRTHVVLLSL</sequence>
<keyword evidence="10" id="KW-0869">Chloride channel</keyword>
<keyword evidence="11" id="KW-0868">Chloride</keyword>
<accession>A0A5E4MC83</accession>
<dbReference type="SUPFAM" id="SSF54631">
    <property type="entry name" value="CBS-domain pair"/>
    <property type="match status" value="1"/>
</dbReference>
<keyword evidence="16" id="KW-1185">Reference proteome</keyword>
<comment type="subcellular location">
    <subcellularLocation>
        <location evidence="1">Membrane</location>
        <topology evidence="1">Multi-pass membrane protein</topology>
    </subcellularLocation>
</comment>
<dbReference type="InterPro" id="IPR046342">
    <property type="entry name" value="CBS_dom_sf"/>
</dbReference>
<dbReference type="PANTHER" id="PTHR45720:SF10">
    <property type="entry name" value="CHLORIDE CHANNEL PROTEIN 2"/>
    <property type="match status" value="1"/>
</dbReference>
<dbReference type="GO" id="GO:0005247">
    <property type="term" value="F:voltage-gated chloride channel activity"/>
    <property type="evidence" value="ECO:0007669"/>
    <property type="project" value="TreeGrafter"/>
</dbReference>
<evidence type="ECO:0000256" key="13">
    <source>
        <dbReference type="SAM" id="MobiDB-lite"/>
    </source>
</evidence>
<evidence type="ECO:0000313" key="15">
    <source>
        <dbReference type="EMBL" id="VVC29031.1"/>
    </source>
</evidence>
<keyword evidence="6 14" id="KW-1133">Transmembrane helix</keyword>
<proteinExistence type="predicted"/>
<evidence type="ECO:0000313" key="16">
    <source>
        <dbReference type="Proteomes" id="UP000325440"/>
    </source>
</evidence>
<dbReference type="AlphaFoldDB" id="A0A5E4MC83"/>
<dbReference type="CDD" id="cd03683">
    <property type="entry name" value="ClC_1_like"/>
    <property type="match status" value="1"/>
</dbReference>
<organism evidence="15 16">
    <name type="scientific">Cinara cedri</name>
    <dbReference type="NCBI Taxonomy" id="506608"/>
    <lineage>
        <taxon>Eukaryota</taxon>
        <taxon>Metazoa</taxon>
        <taxon>Ecdysozoa</taxon>
        <taxon>Arthropoda</taxon>
        <taxon>Hexapoda</taxon>
        <taxon>Insecta</taxon>
        <taxon>Pterygota</taxon>
        <taxon>Neoptera</taxon>
        <taxon>Paraneoptera</taxon>
        <taxon>Hemiptera</taxon>
        <taxon>Sternorrhyncha</taxon>
        <taxon>Aphidomorpha</taxon>
        <taxon>Aphidoidea</taxon>
        <taxon>Aphididae</taxon>
        <taxon>Lachninae</taxon>
        <taxon>Cinara</taxon>
    </lineage>
</organism>
<evidence type="ECO:0000256" key="5">
    <source>
        <dbReference type="ARBA" id="ARBA00022882"/>
    </source>
</evidence>
<dbReference type="Gene3D" id="3.10.580.10">
    <property type="entry name" value="CBS-domain"/>
    <property type="match status" value="1"/>
</dbReference>
<evidence type="ECO:0000256" key="9">
    <source>
        <dbReference type="ARBA" id="ARBA00023136"/>
    </source>
</evidence>
<evidence type="ECO:0000256" key="14">
    <source>
        <dbReference type="SAM" id="Phobius"/>
    </source>
</evidence>
<dbReference type="Gene3D" id="1.10.3080.10">
    <property type="entry name" value="Clc chloride channel"/>
    <property type="match status" value="1"/>
</dbReference>
<feature type="transmembrane region" description="Helical" evidence="14">
    <location>
        <begin position="335"/>
        <end position="355"/>
    </location>
</feature>
<dbReference type="Pfam" id="PF00654">
    <property type="entry name" value="Voltage_CLC"/>
    <property type="match status" value="1"/>
</dbReference>
<dbReference type="InterPro" id="IPR001807">
    <property type="entry name" value="ClC"/>
</dbReference>
<evidence type="ECO:0000256" key="1">
    <source>
        <dbReference type="ARBA" id="ARBA00004141"/>
    </source>
</evidence>
<dbReference type="PANTHER" id="PTHR45720">
    <property type="entry name" value="CHLORIDE CHANNEL PROTEIN 2"/>
    <property type="match status" value="1"/>
</dbReference>
<evidence type="ECO:0000256" key="4">
    <source>
        <dbReference type="ARBA" id="ARBA00022737"/>
    </source>
</evidence>
<feature type="transmembrane region" description="Helical" evidence="14">
    <location>
        <begin position="513"/>
        <end position="534"/>
    </location>
</feature>
<evidence type="ECO:0000256" key="10">
    <source>
        <dbReference type="ARBA" id="ARBA00023173"/>
    </source>
</evidence>
<feature type="transmembrane region" description="Helical" evidence="14">
    <location>
        <begin position="105"/>
        <end position="124"/>
    </location>
</feature>
<dbReference type="GO" id="GO:0005886">
    <property type="term" value="C:plasma membrane"/>
    <property type="evidence" value="ECO:0007669"/>
    <property type="project" value="TreeGrafter"/>
</dbReference>
<dbReference type="SUPFAM" id="SSF81340">
    <property type="entry name" value="Clc chloride channel"/>
    <property type="match status" value="1"/>
</dbReference>